<evidence type="ECO:0000259" key="3">
    <source>
        <dbReference type="Pfam" id="PF00561"/>
    </source>
</evidence>
<keyword evidence="7" id="KW-1185">Reference proteome</keyword>
<evidence type="ECO:0000313" key="4">
    <source>
        <dbReference type="EMBL" id="GET21997.1"/>
    </source>
</evidence>
<dbReference type="InterPro" id="IPR002410">
    <property type="entry name" value="Peptidase_S33"/>
</dbReference>
<proteinExistence type="inferred from homology"/>
<reference evidence="4 7" key="2">
    <citation type="submission" date="2019-10" db="EMBL/GenBank/DDBJ databases">
        <title>Prolixibacter strains distinguished by the presence of nitrate reductase genes were adept at nitrate-dependent anaerobic corrosion of metallic iron and carbon steel.</title>
        <authorList>
            <person name="Iino T."/>
            <person name="Shono N."/>
            <person name="Ito K."/>
            <person name="Nakamura R."/>
            <person name="Sueoka K."/>
            <person name="Harayama S."/>
            <person name="Ohkuma M."/>
        </authorList>
    </citation>
    <scope>NUCLEOTIDE SEQUENCE [LARGE SCALE GENOMIC DNA]</scope>
    <source>
        <strain evidence="4 7">MIC1-1</strain>
    </source>
</reference>
<evidence type="ECO:0000256" key="1">
    <source>
        <dbReference type="ARBA" id="ARBA00010088"/>
    </source>
</evidence>
<dbReference type="PANTHER" id="PTHR43798">
    <property type="entry name" value="MONOACYLGLYCEROL LIPASE"/>
    <property type="match status" value="1"/>
</dbReference>
<evidence type="ECO:0000256" key="2">
    <source>
        <dbReference type="ARBA" id="ARBA00022801"/>
    </source>
</evidence>
<dbReference type="InterPro" id="IPR000073">
    <property type="entry name" value="AB_hydrolase_1"/>
</dbReference>
<gene>
    <name evidence="5" type="ORF">CLV93_10450</name>
    <name evidence="4" type="ORF">JCM18694_22430</name>
</gene>
<accession>A0A2P8CDT3</accession>
<dbReference type="InterPro" id="IPR050266">
    <property type="entry name" value="AB_hydrolase_sf"/>
</dbReference>
<evidence type="ECO:0000313" key="5">
    <source>
        <dbReference type="EMBL" id="PSK83120.1"/>
    </source>
</evidence>
<organism evidence="5 6">
    <name type="scientific">Prolixibacter denitrificans</name>
    <dbReference type="NCBI Taxonomy" id="1541063"/>
    <lineage>
        <taxon>Bacteria</taxon>
        <taxon>Pseudomonadati</taxon>
        <taxon>Bacteroidota</taxon>
        <taxon>Bacteroidia</taxon>
        <taxon>Marinilabiliales</taxon>
        <taxon>Prolixibacteraceae</taxon>
        <taxon>Prolixibacter</taxon>
    </lineage>
</organism>
<dbReference type="GO" id="GO:0008233">
    <property type="term" value="F:peptidase activity"/>
    <property type="evidence" value="ECO:0007669"/>
    <property type="project" value="InterPro"/>
</dbReference>
<dbReference type="Proteomes" id="UP000240621">
    <property type="component" value="Unassembled WGS sequence"/>
</dbReference>
<comment type="similarity">
    <text evidence="1">Belongs to the peptidase S33 family.</text>
</comment>
<dbReference type="RefSeq" id="WP_106541925.1">
    <property type="nucleotide sequence ID" value="NZ_BLAU01000001.1"/>
</dbReference>
<dbReference type="InterPro" id="IPR029058">
    <property type="entry name" value="AB_hydrolase_fold"/>
</dbReference>
<feature type="domain" description="AB hydrolase-1" evidence="3">
    <location>
        <begin position="52"/>
        <end position="345"/>
    </location>
</feature>
<sequence>MYKLLFACIFLSVTGVTFGQTKKSSSFIDEEIRIPVPKSELYVRMRGNPNKPLIINLHGGPGGYSGIDIKLMGPGLESHYLMAWLDQRGCGKSPVSSDSTLLNVSQYIEDLNIVVDTLISRYHKTKINLIGTSWGGMYGFLYVLNHQKKVGAYACVDGKANSQYQNSSLIEHELRLIEKKLGQNPSQKERETLLAMQEDLQRIKSSNFEKFYLDVNRIKHEYPPKLGFNAYFADTSKIISTKSILADSALLTLMKYSPKEYLAIGPKAERVNRAFRNNPDYNNMNIEPELRKVKIPVSVIQGEKDYVVGIKHAHLIYDALTDLSPEKKELHIIPNTGHVPAIENPVILNEILNSFFGKHAVD</sequence>
<dbReference type="Gene3D" id="3.40.50.1820">
    <property type="entry name" value="alpha/beta hydrolase"/>
    <property type="match status" value="1"/>
</dbReference>
<dbReference type="EMBL" id="PYGC01000004">
    <property type="protein sequence ID" value="PSK83120.1"/>
    <property type="molecule type" value="Genomic_DNA"/>
</dbReference>
<dbReference type="Proteomes" id="UP000396862">
    <property type="component" value="Unassembled WGS sequence"/>
</dbReference>
<dbReference type="PANTHER" id="PTHR43798:SF33">
    <property type="entry name" value="HYDROLASE, PUTATIVE (AFU_ORTHOLOGUE AFUA_2G14860)-RELATED"/>
    <property type="match status" value="1"/>
</dbReference>
<dbReference type="OrthoDB" id="9809549at2"/>
<reference evidence="5 6" key="1">
    <citation type="submission" date="2018-03" db="EMBL/GenBank/DDBJ databases">
        <title>Genomic Encyclopedia of Archaeal and Bacterial Type Strains, Phase II (KMG-II): from individual species to whole genera.</title>
        <authorList>
            <person name="Goeker M."/>
        </authorList>
    </citation>
    <scope>NUCLEOTIDE SEQUENCE [LARGE SCALE GENOMIC DNA]</scope>
    <source>
        <strain evidence="5 6">DSM 27267</strain>
    </source>
</reference>
<protein>
    <submittedName>
        <fullName evidence="5">Pimeloyl-ACP methyl ester carboxylesterase</fullName>
    </submittedName>
</protein>
<dbReference type="EMBL" id="BLAU01000001">
    <property type="protein sequence ID" value="GET21997.1"/>
    <property type="molecule type" value="Genomic_DNA"/>
</dbReference>
<evidence type="ECO:0000313" key="7">
    <source>
        <dbReference type="Proteomes" id="UP000396862"/>
    </source>
</evidence>
<dbReference type="Pfam" id="PF00561">
    <property type="entry name" value="Abhydrolase_1"/>
    <property type="match status" value="1"/>
</dbReference>
<comment type="caution">
    <text evidence="5">The sequence shown here is derived from an EMBL/GenBank/DDBJ whole genome shotgun (WGS) entry which is preliminary data.</text>
</comment>
<dbReference type="PRINTS" id="PR00793">
    <property type="entry name" value="PROAMNOPTASE"/>
</dbReference>
<dbReference type="GO" id="GO:0016020">
    <property type="term" value="C:membrane"/>
    <property type="evidence" value="ECO:0007669"/>
    <property type="project" value="TreeGrafter"/>
</dbReference>
<keyword evidence="2" id="KW-0378">Hydrolase</keyword>
<dbReference type="GO" id="GO:0006508">
    <property type="term" value="P:proteolysis"/>
    <property type="evidence" value="ECO:0007669"/>
    <property type="project" value="InterPro"/>
</dbReference>
<name>A0A2P8CDT3_9BACT</name>
<dbReference type="AlphaFoldDB" id="A0A2P8CDT3"/>
<dbReference type="SUPFAM" id="SSF53474">
    <property type="entry name" value="alpha/beta-Hydrolases"/>
    <property type="match status" value="1"/>
</dbReference>
<evidence type="ECO:0000313" key="6">
    <source>
        <dbReference type="Proteomes" id="UP000240621"/>
    </source>
</evidence>